<dbReference type="EMBL" id="JAEPRE010000087">
    <property type="protein sequence ID" value="KAG2233172.1"/>
    <property type="molecule type" value="Genomic_DNA"/>
</dbReference>
<evidence type="ECO:0000313" key="2">
    <source>
        <dbReference type="EMBL" id="KAG2233172.1"/>
    </source>
</evidence>
<dbReference type="InterPro" id="IPR013941">
    <property type="entry name" value="ZDS1_C"/>
</dbReference>
<dbReference type="OrthoDB" id="5589766at2759"/>
<evidence type="ECO:0000313" key="3">
    <source>
        <dbReference type="Proteomes" id="UP000613177"/>
    </source>
</evidence>
<keyword evidence="3" id="KW-1185">Reference proteome</keyword>
<proteinExistence type="predicted"/>
<dbReference type="Proteomes" id="UP000613177">
    <property type="component" value="Unassembled WGS sequence"/>
</dbReference>
<protein>
    <recommendedName>
        <fullName evidence="1">Protein Zds1 C-terminal domain-containing protein</fullName>
    </recommendedName>
</protein>
<reference evidence="2" key="1">
    <citation type="submission" date="2021-01" db="EMBL/GenBank/DDBJ databases">
        <title>Metabolic potential, ecology and presence of endohyphal bacteria is reflected in genomic diversity of Mucoromycotina.</title>
        <authorList>
            <person name="Muszewska A."/>
            <person name="Okrasinska A."/>
            <person name="Steczkiewicz K."/>
            <person name="Drgas O."/>
            <person name="Orlowska M."/>
            <person name="Perlinska-Lenart U."/>
            <person name="Aleksandrzak-Piekarczyk T."/>
            <person name="Szatraj K."/>
            <person name="Zielenkiewicz U."/>
            <person name="Pilsyk S."/>
            <person name="Malc E."/>
            <person name="Mieczkowski P."/>
            <person name="Kruszewska J.S."/>
            <person name="Biernat P."/>
            <person name="Pawlowska J."/>
        </authorList>
    </citation>
    <scope>NUCLEOTIDE SEQUENCE</scope>
    <source>
        <strain evidence="2">WA0000018081</strain>
    </source>
</reference>
<accession>A0A8H7SRV0</accession>
<dbReference type="AlphaFoldDB" id="A0A8H7SRV0"/>
<gene>
    <name evidence="2" type="ORF">INT48_005010</name>
</gene>
<organism evidence="2 3">
    <name type="scientific">Thamnidium elegans</name>
    <dbReference type="NCBI Taxonomy" id="101142"/>
    <lineage>
        <taxon>Eukaryota</taxon>
        <taxon>Fungi</taxon>
        <taxon>Fungi incertae sedis</taxon>
        <taxon>Mucoromycota</taxon>
        <taxon>Mucoromycotina</taxon>
        <taxon>Mucoromycetes</taxon>
        <taxon>Mucorales</taxon>
        <taxon>Mucorineae</taxon>
        <taxon>Mucoraceae</taxon>
        <taxon>Thamnidium</taxon>
    </lineage>
</organism>
<sequence>MVETAYSSLTSIADNNKQSFNYDSGKKEDVHIVNSMDHYNKIVDNRKASKASLNEFEDWVQSQGGEQNFTSSVNLTTLPRRKRSFLSSVSYSSEINKIQDTPPVTPTKDDKYRQQSNQIPVSNQYFINEYISNQYTDPVNYSKQKKKSNDLLKKPTWFTTLFQKQNKEKLPKKMLSITNLFSKKKIQKEQIVLSQQDVIRLPERYPQSIERVIYHISNIRLSNARRPLRHQVMISNMLFQYNSLIQSQNQTLVFSGRLNYGAQDNYYIPSYANN</sequence>
<evidence type="ECO:0000259" key="1">
    <source>
        <dbReference type="SMART" id="SM01327"/>
    </source>
</evidence>
<comment type="caution">
    <text evidence="2">The sequence shown here is derived from an EMBL/GenBank/DDBJ whole genome shotgun (WGS) entry which is preliminary data.</text>
</comment>
<dbReference type="Pfam" id="PF08632">
    <property type="entry name" value="Zds_C"/>
    <property type="match status" value="1"/>
</dbReference>
<name>A0A8H7SRV0_9FUNG</name>
<feature type="domain" description="Protein Zds1 C-terminal" evidence="1">
    <location>
        <begin position="194"/>
        <end position="246"/>
    </location>
</feature>
<dbReference type="SMART" id="SM01327">
    <property type="entry name" value="Zds_C"/>
    <property type="match status" value="1"/>
</dbReference>